<feature type="transmembrane region" description="Helical" evidence="12">
    <location>
        <begin position="97"/>
        <end position="125"/>
    </location>
</feature>
<dbReference type="InterPro" id="IPR006136">
    <property type="entry name" value="FlhB"/>
</dbReference>
<dbReference type="PRINTS" id="PR00950">
    <property type="entry name" value="TYPE3IMSPROT"/>
</dbReference>
<keyword evidence="11 12" id="KW-1006">Bacterial flagellum protein export</keyword>
<dbReference type="Gene3D" id="3.40.1690.10">
    <property type="entry name" value="secretion proteins EscU"/>
    <property type="match status" value="1"/>
</dbReference>
<keyword evidence="13" id="KW-0969">Cilium</keyword>
<dbReference type="GO" id="GO:0044780">
    <property type="term" value="P:bacterial-type flagellum assembly"/>
    <property type="evidence" value="ECO:0007669"/>
    <property type="project" value="InterPro"/>
</dbReference>
<evidence type="ECO:0000256" key="1">
    <source>
        <dbReference type="ARBA" id="ARBA00004651"/>
    </source>
</evidence>
<keyword evidence="5 12" id="KW-1003">Cell membrane</keyword>
<dbReference type="EMBL" id="QPJD01000003">
    <property type="protein sequence ID" value="RCW50134.1"/>
    <property type="molecule type" value="Genomic_DNA"/>
</dbReference>
<proteinExistence type="inferred from homology"/>
<feature type="transmembrane region" description="Helical" evidence="12">
    <location>
        <begin position="193"/>
        <end position="219"/>
    </location>
</feature>
<evidence type="ECO:0000256" key="8">
    <source>
        <dbReference type="ARBA" id="ARBA00022927"/>
    </source>
</evidence>
<dbReference type="PANTHER" id="PTHR30531">
    <property type="entry name" value="FLAGELLAR BIOSYNTHETIC PROTEIN FLHB"/>
    <property type="match status" value="1"/>
</dbReference>
<dbReference type="Gene3D" id="6.10.250.2080">
    <property type="match status" value="1"/>
</dbReference>
<evidence type="ECO:0000256" key="2">
    <source>
        <dbReference type="ARBA" id="ARBA00010690"/>
    </source>
</evidence>
<dbReference type="NCBIfam" id="TIGR00328">
    <property type="entry name" value="flhB"/>
    <property type="match status" value="1"/>
</dbReference>
<dbReference type="Proteomes" id="UP000252415">
    <property type="component" value="Unassembled WGS sequence"/>
</dbReference>
<dbReference type="GO" id="GO:0009306">
    <property type="term" value="P:protein secretion"/>
    <property type="evidence" value="ECO:0007669"/>
    <property type="project" value="InterPro"/>
</dbReference>
<comment type="subcellular location">
    <subcellularLocation>
        <location evidence="1">Cell membrane</location>
        <topology evidence="1">Multi-pass membrane protein</topology>
    </subcellularLocation>
</comment>
<comment type="similarity">
    <text evidence="2 12">Belongs to the type III secretion exporter family.</text>
</comment>
<feature type="transmembrane region" description="Helical" evidence="12">
    <location>
        <begin position="41"/>
        <end position="61"/>
    </location>
</feature>
<evidence type="ECO:0000256" key="10">
    <source>
        <dbReference type="ARBA" id="ARBA00023136"/>
    </source>
</evidence>
<comment type="function">
    <text evidence="12">Required for formation of the rod structure in the basal body of the flagellar apparatus. Together with FliI and FliH, may constitute the export apparatus of flagellin.</text>
</comment>
<dbReference type="PANTHER" id="PTHR30531:SF12">
    <property type="entry name" value="FLAGELLAR BIOSYNTHETIC PROTEIN FLHB"/>
    <property type="match status" value="1"/>
</dbReference>
<reference evidence="13 14" key="1">
    <citation type="submission" date="2018-07" db="EMBL/GenBank/DDBJ databases">
        <title>Genomic Encyclopedia of Type Strains, Phase III (KMG-III): the genomes of soil and plant-associated and newly described type strains.</title>
        <authorList>
            <person name="Whitman W."/>
        </authorList>
    </citation>
    <scope>NUCLEOTIDE SEQUENCE [LARGE SCALE GENOMIC DNA]</scope>
    <source>
        <strain evidence="13 14">CECT 7506</strain>
    </source>
</reference>
<dbReference type="InterPro" id="IPR006135">
    <property type="entry name" value="T3SS_substrate_exporter"/>
</dbReference>
<keyword evidence="8 12" id="KW-0653">Protein transport</keyword>
<dbReference type="GO" id="GO:0005886">
    <property type="term" value="C:plasma membrane"/>
    <property type="evidence" value="ECO:0007669"/>
    <property type="project" value="UniProtKB-SubCell"/>
</dbReference>
<dbReference type="OrthoDB" id="9807950at2"/>
<gene>
    <name evidence="12" type="primary">flhB</name>
    <name evidence="13" type="ORF">DFP97_103152</name>
</gene>
<evidence type="ECO:0000256" key="7">
    <source>
        <dbReference type="ARBA" id="ARBA00022795"/>
    </source>
</evidence>
<name>A0A368W4X1_9BACL</name>
<evidence type="ECO:0000256" key="3">
    <source>
        <dbReference type="ARBA" id="ARBA00021622"/>
    </source>
</evidence>
<keyword evidence="7 12" id="KW-1005">Bacterial flagellum biogenesis</keyword>
<evidence type="ECO:0000313" key="13">
    <source>
        <dbReference type="EMBL" id="RCW50134.1"/>
    </source>
</evidence>
<dbReference type="SUPFAM" id="SSF160544">
    <property type="entry name" value="EscU C-terminal domain-like"/>
    <property type="match status" value="1"/>
</dbReference>
<organism evidence="13 14">
    <name type="scientific">Paenibacillus prosopidis</name>
    <dbReference type="NCBI Taxonomy" id="630520"/>
    <lineage>
        <taxon>Bacteria</taxon>
        <taxon>Bacillati</taxon>
        <taxon>Bacillota</taxon>
        <taxon>Bacilli</taxon>
        <taxon>Bacillales</taxon>
        <taxon>Paenibacillaceae</taxon>
        <taxon>Paenibacillus</taxon>
    </lineage>
</organism>
<keyword evidence="13" id="KW-0966">Cell projection</keyword>
<feature type="transmembrane region" description="Helical" evidence="12">
    <location>
        <begin position="154"/>
        <end position="173"/>
    </location>
</feature>
<comment type="caution">
    <text evidence="13">The sequence shown here is derived from an EMBL/GenBank/DDBJ whole genome shotgun (WGS) entry which is preliminary data.</text>
</comment>
<dbReference type="RefSeq" id="WP_114378989.1">
    <property type="nucleotide sequence ID" value="NZ_QPJD01000003.1"/>
</dbReference>
<evidence type="ECO:0000256" key="6">
    <source>
        <dbReference type="ARBA" id="ARBA00022692"/>
    </source>
</evidence>
<accession>A0A368W4X1</accession>
<keyword evidence="10 12" id="KW-0472">Membrane</keyword>
<dbReference type="InterPro" id="IPR029025">
    <property type="entry name" value="T3SS_substrate_exporter_C"/>
</dbReference>
<keyword evidence="4 12" id="KW-0813">Transport</keyword>
<evidence type="ECO:0000256" key="4">
    <source>
        <dbReference type="ARBA" id="ARBA00022448"/>
    </source>
</evidence>
<evidence type="ECO:0000256" key="12">
    <source>
        <dbReference type="RuleBase" id="RU364091"/>
    </source>
</evidence>
<protein>
    <recommendedName>
        <fullName evidence="3 12">Flagellar biosynthetic protein FlhB</fullName>
    </recommendedName>
</protein>
<keyword evidence="9 12" id="KW-1133">Transmembrane helix</keyword>
<dbReference type="FunFam" id="3.40.1690.10:FF:000001">
    <property type="entry name" value="Flagellar biosynthetic protein FlhB"/>
    <property type="match status" value="1"/>
</dbReference>
<dbReference type="AlphaFoldDB" id="A0A368W4X1"/>
<sequence>MRTYRLELDLQLFSQEKTEQATPKKRDEARKKGQIARSADLPGTLIMMFTFLSFIMLGGFYKQHILMLFGNLFEDWLLMELTTGNVMTFFTDITLELLFILAPIFGVAFIIAILGNVVQFGFLLTGEPLKMKFNKINPINGFKQIFSMRTVVEFLKSVLKLLIIGILVFSAIWKEWDRILVLASLPIQQIFTFTAGLTVTLGIQIGAVLAVLALADFFYQRFEHNKSLKMSKQDIKDEYKKSEGDPIIKGRIRERQRRMALQRMMQEVPKADVVITNPTHFAIALKYDATKMEAPKIIAKGMDHVALRIKEIAKENGVVTMENKPLARALYERAEIGDVIPADLFQAVAEVLAYVYKMKGRVKSS</sequence>
<evidence type="ECO:0000256" key="9">
    <source>
        <dbReference type="ARBA" id="ARBA00022989"/>
    </source>
</evidence>
<keyword evidence="13" id="KW-0282">Flagellum</keyword>
<keyword evidence="6 12" id="KW-0812">Transmembrane</keyword>
<evidence type="ECO:0000313" key="14">
    <source>
        <dbReference type="Proteomes" id="UP000252415"/>
    </source>
</evidence>
<evidence type="ECO:0000256" key="11">
    <source>
        <dbReference type="ARBA" id="ARBA00023225"/>
    </source>
</evidence>
<dbReference type="Pfam" id="PF01312">
    <property type="entry name" value="Bac_export_2"/>
    <property type="match status" value="1"/>
</dbReference>
<keyword evidence="14" id="KW-1185">Reference proteome</keyword>
<evidence type="ECO:0000256" key="5">
    <source>
        <dbReference type="ARBA" id="ARBA00022475"/>
    </source>
</evidence>